<evidence type="ECO:0000259" key="7">
    <source>
        <dbReference type="PROSITE" id="PS51826"/>
    </source>
</evidence>
<feature type="domain" description="Peripheral subunit-binding (PSBD)" evidence="7">
    <location>
        <begin position="126"/>
        <end position="163"/>
    </location>
</feature>
<organism evidence="8">
    <name type="scientific">hydrothermal vent metagenome</name>
    <dbReference type="NCBI Taxonomy" id="652676"/>
    <lineage>
        <taxon>unclassified sequences</taxon>
        <taxon>metagenomes</taxon>
        <taxon>ecological metagenomes</taxon>
    </lineage>
</organism>
<dbReference type="InterPro" id="IPR011053">
    <property type="entry name" value="Single_hybrid_motif"/>
</dbReference>
<dbReference type="PRINTS" id="PR00111">
    <property type="entry name" value="ABHYDROLASE"/>
</dbReference>
<dbReference type="PROSITE" id="PS51826">
    <property type="entry name" value="PSBD"/>
    <property type="match status" value="1"/>
</dbReference>
<gene>
    <name evidence="8" type="ORF">MNBD_ALPHA11-2523</name>
</gene>
<accession>A0A3B0U909</accession>
<protein>
    <recommendedName>
        <fullName evidence="9">Acetoin dehydrogenase dihydrolipoyllysine-residue acetyltransferase subunit</fullName>
    </recommendedName>
</protein>
<dbReference type="SUPFAM" id="SSF53474">
    <property type="entry name" value="alpha/beta-Hydrolases"/>
    <property type="match status" value="1"/>
</dbReference>
<dbReference type="GO" id="GO:0031405">
    <property type="term" value="F:lipoic acid binding"/>
    <property type="evidence" value="ECO:0007669"/>
    <property type="project" value="TreeGrafter"/>
</dbReference>
<dbReference type="Pfam" id="PF02817">
    <property type="entry name" value="E3_binding"/>
    <property type="match status" value="1"/>
</dbReference>
<dbReference type="InterPro" id="IPR003016">
    <property type="entry name" value="2-oxoA_DH_lipoyl-BS"/>
</dbReference>
<dbReference type="SUPFAM" id="SSF51230">
    <property type="entry name" value="Single hybrid motif"/>
    <property type="match status" value="1"/>
</dbReference>
<dbReference type="InterPro" id="IPR000073">
    <property type="entry name" value="AB_hydrolase_1"/>
</dbReference>
<keyword evidence="4" id="KW-0450">Lipoyl</keyword>
<name>A0A3B0U909_9ZZZZ</name>
<dbReference type="Pfam" id="PF00364">
    <property type="entry name" value="Biotin_lipoyl"/>
    <property type="match status" value="1"/>
</dbReference>
<dbReference type="PANTHER" id="PTHR43178">
    <property type="entry name" value="DIHYDROLIPOAMIDE ACETYLTRANSFERASE COMPONENT OF PYRUVATE DEHYDROGENASE COMPLEX"/>
    <property type="match status" value="1"/>
</dbReference>
<comment type="cofactor">
    <cofactor evidence="1">
        <name>(R)-lipoate</name>
        <dbReference type="ChEBI" id="CHEBI:83088"/>
    </cofactor>
</comment>
<comment type="similarity">
    <text evidence="2">Belongs to the 2-oxoacid dehydrogenase family.</text>
</comment>
<dbReference type="InterPro" id="IPR036625">
    <property type="entry name" value="E3-bd_dom_sf"/>
</dbReference>
<dbReference type="PROSITE" id="PS50968">
    <property type="entry name" value="BIOTINYL_LIPOYL"/>
    <property type="match status" value="1"/>
</dbReference>
<dbReference type="InterPro" id="IPR000089">
    <property type="entry name" value="Biotin_lipoyl"/>
</dbReference>
<evidence type="ECO:0008006" key="9">
    <source>
        <dbReference type="Google" id="ProtNLM"/>
    </source>
</evidence>
<dbReference type="Gene3D" id="2.40.50.100">
    <property type="match status" value="1"/>
</dbReference>
<proteinExistence type="inferred from homology"/>
<dbReference type="InterPro" id="IPR004167">
    <property type="entry name" value="PSBD"/>
</dbReference>
<sequence>MKQLTLKMPRLGETMEQGTIVDWLVEAGESFKRGDPILELETDKTIVEFSALGNGQILKKLVQPADIVDVGAPIAELNVDDTGEWDIFDEKPDTSLENDAPVALSNLPEITTKTAPLKSTDGSQIRATPAARRLARQMGVALKTLTGSGRLGRIEVDDVTAQKPQQERANGPQTYLLIHGFAGASSTWTQLEAILKRAGHKVYAPDLPGHGTNTTRADDPEDLVSGMLELAATLPKPFHIVGHSLGAWVATRIAAAFGSDIASLRLVAPIGAGDEISTDFINGIARVENVDDLMPLLGMLSPKSDTLSKELLNRMAKELSNGRLIELAGKLTNSNGQAIDILQPLAKVYDDVLISAIVGKDDLIIPPTHAFNLPARVGVHFLPAGHMPHWDAPNQVAKLLTGQFDGA</sequence>
<dbReference type="Pfam" id="PF12697">
    <property type="entry name" value="Abhydrolase_6"/>
    <property type="match status" value="1"/>
</dbReference>
<evidence type="ECO:0000256" key="5">
    <source>
        <dbReference type="ARBA" id="ARBA00023315"/>
    </source>
</evidence>
<dbReference type="EMBL" id="UOEQ01000437">
    <property type="protein sequence ID" value="VAW22952.1"/>
    <property type="molecule type" value="Genomic_DNA"/>
</dbReference>
<dbReference type="AlphaFoldDB" id="A0A3B0U909"/>
<evidence type="ECO:0000256" key="4">
    <source>
        <dbReference type="ARBA" id="ARBA00022823"/>
    </source>
</evidence>
<evidence type="ECO:0000256" key="3">
    <source>
        <dbReference type="ARBA" id="ARBA00022679"/>
    </source>
</evidence>
<dbReference type="PANTHER" id="PTHR43178:SF5">
    <property type="entry name" value="LIPOAMIDE ACYLTRANSFERASE COMPONENT OF BRANCHED-CHAIN ALPHA-KETO ACID DEHYDROGENASE COMPLEX, MITOCHONDRIAL"/>
    <property type="match status" value="1"/>
</dbReference>
<evidence type="ECO:0000256" key="1">
    <source>
        <dbReference type="ARBA" id="ARBA00001938"/>
    </source>
</evidence>
<dbReference type="SUPFAM" id="SSF47005">
    <property type="entry name" value="Peripheral subunit-binding domain of 2-oxo acid dehydrogenase complex"/>
    <property type="match status" value="1"/>
</dbReference>
<dbReference type="CDD" id="cd06849">
    <property type="entry name" value="lipoyl_domain"/>
    <property type="match status" value="1"/>
</dbReference>
<keyword evidence="3" id="KW-0808">Transferase</keyword>
<dbReference type="GO" id="GO:0005739">
    <property type="term" value="C:mitochondrion"/>
    <property type="evidence" value="ECO:0007669"/>
    <property type="project" value="TreeGrafter"/>
</dbReference>
<evidence type="ECO:0000313" key="8">
    <source>
        <dbReference type="EMBL" id="VAW22952.1"/>
    </source>
</evidence>
<dbReference type="Gene3D" id="4.10.320.10">
    <property type="entry name" value="E3-binding domain"/>
    <property type="match status" value="1"/>
</dbReference>
<dbReference type="GO" id="GO:0016407">
    <property type="term" value="F:acetyltransferase activity"/>
    <property type="evidence" value="ECO:0007669"/>
    <property type="project" value="TreeGrafter"/>
</dbReference>
<dbReference type="InterPro" id="IPR050743">
    <property type="entry name" value="2-oxoacid_DH_E2_comp"/>
</dbReference>
<feature type="domain" description="Lipoyl-binding" evidence="6">
    <location>
        <begin position="3"/>
        <end position="78"/>
    </location>
</feature>
<evidence type="ECO:0000259" key="6">
    <source>
        <dbReference type="PROSITE" id="PS50968"/>
    </source>
</evidence>
<dbReference type="Gene3D" id="3.40.50.1820">
    <property type="entry name" value="alpha/beta hydrolase"/>
    <property type="match status" value="1"/>
</dbReference>
<evidence type="ECO:0000256" key="2">
    <source>
        <dbReference type="ARBA" id="ARBA00007317"/>
    </source>
</evidence>
<reference evidence="8" key="1">
    <citation type="submission" date="2018-06" db="EMBL/GenBank/DDBJ databases">
        <authorList>
            <person name="Zhirakovskaya E."/>
        </authorList>
    </citation>
    <scope>NUCLEOTIDE SEQUENCE</scope>
</reference>
<dbReference type="PROSITE" id="PS00189">
    <property type="entry name" value="LIPOYL"/>
    <property type="match status" value="1"/>
</dbReference>
<keyword evidence="5" id="KW-0012">Acyltransferase</keyword>
<dbReference type="InterPro" id="IPR029058">
    <property type="entry name" value="AB_hydrolase_fold"/>
</dbReference>